<organism evidence="5 6">
    <name type="scientific">Mucilaginibacter polytrichastri</name>
    <dbReference type="NCBI Taxonomy" id="1302689"/>
    <lineage>
        <taxon>Bacteria</taxon>
        <taxon>Pseudomonadati</taxon>
        <taxon>Bacteroidota</taxon>
        <taxon>Sphingobacteriia</taxon>
        <taxon>Sphingobacteriales</taxon>
        <taxon>Sphingobacteriaceae</taxon>
        <taxon>Mucilaginibacter</taxon>
    </lineage>
</organism>
<feature type="signal peptide" evidence="3">
    <location>
        <begin position="1"/>
        <end position="18"/>
    </location>
</feature>
<evidence type="ECO:0000256" key="3">
    <source>
        <dbReference type="SAM" id="SignalP"/>
    </source>
</evidence>
<feature type="chain" id="PRO_5010312364" description="Secretion system C-terminal sorting domain-containing protein" evidence="3">
    <location>
        <begin position="19"/>
        <end position="366"/>
    </location>
</feature>
<dbReference type="Pfam" id="PF23952">
    <property type="entry name" value="LRR_EndoS"/>
    <property type="match status" value="1"/>
</dbReference>
<protein>
    <recommendedName>
        <fullName evidence="4">Secretion system C-terminal sorting domain-containing protein</fullName>
    </recommendedName>
</protein>
<sequence>MKKLLLPAFLLLSGLADAQIINFPDANLKTKLLAEISALSTGYDQNGDAVLIDFNGDGEIEAVEAAAIYGLNISGASVSNLSGLEVFINLEWIQCGVNQITSLNTSMFPNLKNLMCGYNPITTLDLTGFTQLEILDCEYAQITSLNVAGMQGLKSLRCSGNALTTLDLSGLSSLEEFTSAENPITSLNFDDAVNLSQLTIRQSMLTELDLTHSPLLAYIGFSENPLLETINLKNNGAALVATECQFNNNPNLVSVCVDDGEEETVAQCNWWPTTAQISSTCSFLDTETFAAKKIELFPNPSDGLVTVHTGFEIKFLELYDLQGRLLQQVTAVQGNTSIDVSNLQNGEYLLKVYTEIGSLSKKILRK</sequence>
<feature type="domain" description="Secretion system C-terminal sorting" evidence="4">
    <location>
        <begin position="296"/>
        <end position="363"/>
    </location>
</feature>
<dbReference type="AlphaFoldDB" id="A0A1Q5ZVE4"/>
<comment type="caution">
    <text evidence="5">The sequence shown here is derived from an EMBL/GenBank/DDBJ whole genome shotgun (WGS) entry which is preliminary data.</text>
</comment>
<dbReference type="OrthoDB" id="1110367at2"/>
<dbReference type="RefSeq" id="WP_074488541.1">
    <property type="nucleotide sequence ID" value="NZ_FPAM01000002.1"/>
</dbReference>
<dbReference type="Pfam" id="PF18962">
    <property type="entry name" value="Por_Secre_tail"/>
    <property type="match status" value="1"/>
</dbReference>
<evidence type="ECO:0000256" key="2">
    <source>
        <dbReference type="ARBA" id="ARBA00022737"/>
    </source>
</evidence>
<dbReference type="PANTHER" id="PTHR47566">
    <property type="match status" value="1"/>
</dbReference>
<gene>
    <name evidence="5" type="ORF">RG47T_1193</name>
</gene>
<keyword evidence="1" id="KW-0433">Leucine-rich repeat</keyword>
<dbReference type="PANTHER" id="PTHR47566:SF1">
    <property type="entry name" value="PROTEIN NUD1"/>
    <property type="match status" value="1"/>
</dbReference>
<dbReference type="InterPro" id="IPR052574">
    <property type="entry name" value="CDIRP"/>
</dbReference>
<evidence type="ECO:0000313" key="6">
    <source>
        <dbReference type="Proteomes" id="UP000186720"/>
    </source>
</evidence>
<reference evidence="5 6" key="1">
    <citation type="submission" date="2016-11" db="EMBL/GenBank/DDBJ databases">
        <title>Whole Genome Sequencing of Mucilaginibacter polytrichastri RG4-7(T) isolated from the moss sample.</title>
        <authorList>
            <person name="Li Y."/>
        </authorList>
    </citation>
    <scope>NUCLEOTIDE SEQUENCE [LARGE SCALE GENOMIC DNA]</scope>
    <source>
        <strain evidence="5 6">RG4-7</strain>
    </source>
</reference>
<evidence type="ECO:0000313" key="5">
    <source>
        <dbReference type="EMBL" id="OKS85747.1"/>
    </source>
</evidence>
<proteinExistence type="predicted"/>
<dbReference type="InterPro" id="IPR032675">
    <property type="entry name" value="LRR_dom_sf"/>
</dbReference>
<dbReference type="GO" id="GO:0035591">
    <property type="term" value="F:signaling adaptor activity"/>
    <property type="evidence" value="ECO:0007669"/>
    <property type="project" value="TreeGrafter"/>
</dbReference>
<evidence type="ECO:0000259" key="4">
    <source>
        <dbReference type="Pfam" id="PF18962"/>
    </source>
</evidence>
<accession>A0A1Q5ZVE4</accession>
<keyword evidence="3" id="KW-0732">Signal</keyword>
<keyword evidence="6" id="KW-1185">Reference proteome</keyword>
<dbReference type="EMBL" id="MPPL01000001">
    <property type="protein sequence ID" value="OKS85747.1"/>
    <property type="molecule type" value="Genomic_DNA"/>
</dbReference>
<name>A0A1Q5ZVE4_9SPHI</name>
<dbReference type="Proteomes" id="UP000186720">
    <property type="component" value="Unassembled WGS sequence"/>
</dbReference>
<dbReference type="InterPro" id="IPR026444">
    <property type="entry name" value="Secre_tail"/>
</dbReference>
<dbReference type="Gene3D" id="3.80.10.10">
    <property type="entry name" value="Ribonuclease Inhibitor"/>
    <property type="match status" value="1"/>
</dbReference>
<keyword evidence="2" id="KW-0677">Repeat</keyword>
<dbReference type="NCBIfam" id="TIGR04183">
    <property type="entry name" value="Por_Secre_tail"/>
    <property type="match status" value="1"/>
</dbReference>
<evidence type="ECO:0000256" key="1">
    <source>
        <dbReference type="ARBA" id="ARBA00022614"/>
    </source>
</evidence>
<dbReference type="SUPFAM" id="SSF52058">
    <property type="entry name" value="L domain-like"/>
    <property type="match status" value="1"/>
</dbReference>